<organism evidence="10 11">
    <name type="scientific">Mucilaginibacter gossypiicola</name>
    <dbReference type="NCBI Taxonomy" id="551995"/>
    <lineage>
        <taxon>Bacteria</taxon>
        <taxon>Pseudomonadati</taxon>
        <taxon>Bacteroidota</taxon>
        <taxon>Sphingobacteriia</taxon>
        <taxon>Sphingobacteriales</taxon>
        <taxon>Sphingobacteriaceae</taxon>
        <taxon>Mucilaginibacter</taxon>
    </lineage>
</organism>
<comment type="similarity">
    <text evidence="2">Belongs to the MscS (TC 1.A.23) family.</text>
</comment>
<dbReference type="EMBL" id="FOCL01000009">
    <property type="protein sequence ID" value="SEO57338.1"/>
    <property type="molecule type" value="Genomic_DNA"/>
</dbReference>
<evidence type="ECO:0000256" key="5">
    <source>
        <dbReference type="ARBA" id="ARBA00022989"/>
    </source>
</evidence>
<feature type="domain" description="Mechanosensitive ion channel MscS" evidence="8">
    <location>
        <begin position="655"/>
        <end position="721"/>
    </location>
</feature>
<dbReference type="Gene3D" id="1.10.287.1260">
    <property type="match status" value="1"/>
</dbReference>
<keyword evidence="4 7" id="KW-0812">Transmembrane</keyword>
<evidence type="ECO:0000256" key="2">
    <source>
        <dbReference type="ARBA" id="ARBA00008017"/>
    </source>
</evidence>
<dbReference type="InterPro" id="IPR006685">
    <property type="entry name" value="MscS_channel_2nd"/>
</dbReference>
<comment type="subcellular location">
    <subcellularLocation>
        <location evidence="1">Cell membrane</location>
        <topology evidence="1">Multi-pass membrane protein</topology>
    </subcellularLocation>
</comment>
<dbReference type="AlphaFoldDB" id="A0A1H8QTP2"/>
<evidence type="ECO:0000313" key="11">
    <source>
        <dbReference type="Proteomes" id="UP000198942"/>
    </source>
</evidence>
<evidence type="ECO:0000259" key="9">
    <source>
        <dbReference type="Pfam" id="PF21082"/>
    </source>
</evidence>
<feature type="domain" description="Mechanosensitive ion channel MscS C-terminal" evidence="9">
    <location>
        <begin position="729"/>
        <end position="812"/>
    </location>
</feature>
<evidence type="ECO:0000256" key="6">
    <source>
        <dbReference type="ARBA" id="ARBA00023136"/>
    </source>
</evidence>
<feature type="transmembrane region" description="Helical" evidence="7">
    <location>
        <begin position="438"/>
        <end position="460"/>
    </location>
</feature>
<dbReference type="RefSeq" id="WP_091216676.1">
    <property type="nucleotide sequence ID" value="NZ_FOCL01000009.1"/>
</dbReference>
<evidence type="ECO:0000256" key="1">
    <source>
        <dbReference type="ARBA" id="ARBA00004651"/>
    </source>
</evidence>
<keyword evidence="6 7" id="KW-0472">Membrane</keyword>
<keyword evidence="11" id="KW-1185">Reference proteome</keyword>
<dbReference type="PANTHER" id="PTHR30347">
    <property type="entry name" value="POTASSIUM CHANNEL RELATED"/>
    <property type="match status" value="1"/>
</dbReference>
<dbReference type="GO" id="GO:0005886">
    <property type="term" value="C:plasma membrane"/>
    <property type="evidence" value="ECO:0007669"/>
    <property type="project" value="UniProtKB-SubCell"/>
</dbReference>
<evidence type="ECO:0000256" key="7">
    <source>
        <dbReference type="SAM" id="Phobius"/>
    </source>
</evidence>
<dbReference type="Gene3D" id="2.30.30.60">
    <property type="match status" value="1"/>
</dbReference>
<feature type="transmembrane region" description="Helical" evidence="7">
    <location>
        <begin position="611"/>
        <end position="633"/>
    </location>
</feature>
<dbReference type="InterPro" id="IPR052702">
    <property type="entry name" value="MscS-like_channel"/>
</dbReference>
<keyword evidence="5 7" id="KW-1133">Transmembrane helix</keyword>
<feature type="transmembrane region" description="Helical" evidence="7">
    <location>
        <begin position="379"/>
        <end position="396"/>
    </location>
</feature>
<accession>A0A1H8QTP2</accession>
<feature type="transmembrane region" description="Helical" evidence="7">
    <location>
        <begin position="12"/>
        <end position="31"/>
    </location>
</feature>
<dbReference type="Pfam" id="PF21082">
    <property type="entry name" value="MS_channel_3rd"/>
    <property type="match status" value="1"/>
</dbReference>
<feature type="transmembrane region" description="Helical" evidence="7">
    <location>
        <begin position="408"/>
        <end position="426"/>
    </location>
</feature>
<dbReference type="STRING" id="551995.SAMN05192574_109136"/>
<dbReference type="InterPro" id="IPR049278">
    <property type="entry name" value="MS_channel_C"/>
</dbReference>
<feature type="transmembrane region" description="Helical" evidence="7">
    <location>
        <begin position="328"/>
        <end position="348"/>
    </location>
</feature>
<dbReference type="Proteomes" id="UP000198942">
    <property type="component" value="Unassembled WGS sequence"/>
</dbReference>
<feature type="transmembrane region" description="Helical" evidence="7">
    <location>
        <begin position="639"/>
        <end position="661"/>
    </location>
</feature>
<feature type="transmembrane region" description="Helical" evidence="7">
    <location>
        <begin position="472"/>
        <end position="500"/>
    </location>
</feature>
<feature type="transmembrane region" description="Helical" evidence="7">
    <location>
        <begin position="290"/>
        <end position="307"/>
    </location>
</feature>
<protein>
    <submittedName>
        <fullName evidence="10">Small-conductance mechanosensitive channel</fullName>
    </submittedName>
</protein>
<reference evidence="11" key="1">
    <citation type="submission" date="2016-10" db="EMBL/GenBank/DDBJ databases">
        <authorList>
            <person name="Varghese N."/>
            <person name="Submissions S."/>
        </authorList>
    </citation>
    <scope>NUCLEOTIDE SEQUENCE [LARGE SCALE GENOMIC DNA]</scope>
    <source>
        <strain evidence="11">Gh-48</strain>
    </source>
</reference>
<dbReference type="PANTHER" id="PTHR30347:SF1">
    <property type="entry name" value="MECHANOSENSITIVE CHANNEL MSCK"/>
    <property type="match status" value="1"/>
</dbReference>
<sequence>MPYTCRDIRTTIIYLIFVFITGIGFTGAAFAQSTDSTSTKTQDSVKTGAIAKLQALAKKMSKESADDFETDKATAVQNRLFSEIKKTMQRAGAYLKNNIDTAGAARQINAIDADFKTASDGVLINKGSAQTFRNLTATSKIITELLNKSTSLKNKFEVYHTDLGLFRYQLDSLADDPQLFKLPKDSASIIKYFQHIKVVARQLKPIDAALRLASYNVQNLVDSISMNNLKLQTALDEISVYQKKMADNSFSRDFDNIWGPAGAYRPFNEILTQARAKGRLTLSFYIQNNVGAFIVLFCMVLASFVYIRSLKNIYIADELLTTDFEGQLVLRYPLLSALIIVISLFQFAFLGPPFILNVIFWAVSCICLSVLFKSFITRYWMNVWLLMVALFLLATLDNLILQASRTERWIMLFLSLIGSFAGIFVLRKGKQEELRERWILVSIGLMVFLESTAVFANVFGRYNLSKSLMISGYLNVVVAIIFLWVIRLINEGLFLAFNVYTHQDKKLFYLNFDKVGKKIHPAFYVLLVIGWGVLIGRSFAGFDYLARPISEFFGRERSIGDYTFTINKLLLFVAIMAISVVISKIVSFFASDNHLRGDKDDQKGQAGIGSWLLLIRITILSIGLFMAIAAVGIPLDKITIVLGALGVGIGFGLQTLVNNLVSGLIIAFEKPVNVGDIVDVDGQGGTMKSIGFRSSVISTWDGADLVMPNGDLLNSHLTNWSLAGNRKRISITIGIGYDANLNAAKKLLAEILENDPRIMKNPGPLIQYEQFGSSSIDVKVYFWARQLKDAGAIRSDLIMSVKEAFTANGITIPIPQQDIYLHKPED</sequence>
<dbReference type="Pfam" id="PF00924">
    <property type="entry name" value="MS_channel_2nd"/>
    <property type="match status" value="1"/>
</dbReference>
<dbReference type="Gene3D" id="3.30.70.100">
    <property type="match status" value="1"/>
</dbReference>
<name>A0A1H8QTP2_9SPHI</name>
<gene>
    <name evidence="10" type="ORF">SAMN05192574_109136</name>
</gene>
<dbReference type="GO" id="GO:0008381">
    <property type="term" value="F:mechanosensitive monoatomic ion channel activity"/>
    <property type="evidence" value="ECO:0007669"/>
    <property type="project" value="UniProtKB-ARBA"/>
</dbReference>
<keyword evidence="3" id="KW-1003">Cell membrane</keyword>
<dbReference type="SUPFAM" id="SSF82861">
    <property type="entry name" value="Mechanosensitive channel protein MscS (YggB), transmembrane region"/>
    <property type="match status" value="1"/>
</dbReference>
<evidence type="ECO:0000256" key="3">
    <source>
        <dbReference type="ARBA" id="ARBA00022475"/>
    </source>
</evidence>
<evidence type="ECO:0000256" key="4">
    <source>
        <dbReference type="ARBA" id="ARBA00022692"/>
    </source>
</evidence>
<evidence type="ECO:0000259" key="8">
    <source>
        <dbReference type="Pfam" id="PF00924"/>
    </source>
</evidence>
<dbReference type="SUPFAM" id="SSF50182">
    <property type="entry name" value="Sm-like ribonucleoproteins"/>
    <property type="match status" value="1"/>
</dbReference>
<dbReference type="SUPFAM" id="SSF82689">
    <property type="entry name" value="Mechanosensitive channel protein MscS (YggB), C-terminal domain"/>
    <property type="match status" value="1"/>
</dbReference>
<dbReference type="InterPro" id="IPR023408">
    <property type="entry name" value="MscS_beta-dom_sf"/>
</dbReference>
<dbReference type="OrthoDB" id="9809206at2"/>
<dbReference type="InterPro" id="IPR011066">
    <property type="entry name" value="MscS_channel_C_sf"/>
</dbReference>
<dbReference type="InterPro" id="IPR011014">
    <property type="entry name" value="MscS_channel_TM-2"/>
</dbReference>
<evidence type="ECO:0000313" key="10">
    <source>
        <dbReference type="EMBL" id="SEO57338.1"/>
    </source>
</evidence>
<dbReference type="InterPro" id="IPR010920">
    <property type="entry name" value="LSM_dom_sf"/>
</dbReference>
<feature type="transmembrane region" description="Helical" evidence="7">
    <location>
        <begin position="521"/>
        <end position="540"/>
    </location>
</feature>
<feature type="transmembrane region" description="Helical" evidence="7">
    <location>
        <begin position="569"/>
        <end position="590"/>
    </location>
</feature>
<proteinExistence type="inferred from homology"/>
<feature type="transmembrane region" description="Helical" evidence="7">
    <location>
        <begin position="354"/>
        <end position="372"/>
    </location>
</feature>